<dbReference type="Proteomes" id="UP001162483">
    <property type="component" value="Unassembled WGS sequence"/>
</dbReference>
<organism evidence="2 3">
    <name type="scientific">Staurois parvus</name>
    <dbReference type="NCBI Taxonomy" id="386267"/>
    <lineage>
        <taxon>Eukaryota</taxon>
        <taxon>Metazoa</taxon>
        <taxon>Chordata</taxon>
        <taxon>Craniata</taxon>
        <taxon>Vertebrata</taxon>
        <taxon>Euteleostomi</taxon>
        <taxon>Amphibia</taxon>
        <taxon>Batrachia</taxon>
        <taxon>Anura</taxon>
        <taxon>Neobatrachia</taxon>
        <taxon>Ranoidea</taxon>
        <taxon>Ranidae</taxon>
        <taxon>Staurois</taxon>
    </lineage>
</organism>
<accession>A0ABN9DI97</accession>
<comment type="caution">
    <text evidence="2">The sequence shown here is derived from an EMBL/GenBank/DDBJ whole genome shotgun (WGS) entry which is preliminary data.</text>
</comment>
<name>A0ABN9DI97_9NEOB</name>
<evidence type="ECO:0000256" key="1">
    <source>
        <dbReference type="SAM" id="MobiDB-lite"/>
    </source>
</evidence>
<sequence>MYVKWFDTGMFILCDFSVFSECIFYNFQISRRSVPPTSRRRRERTLEDRCRHRPEEMAGDAAGDTSRERRTR</sequence>
<dbReference type="EMBL" id="CATNWA010014486">
    <property type="protein sequence ID" value="CAI9572333.1"/>
    <property type="molecule type" value="Genomic_DNA"/>
</dbReference>
<gene>
    <name evidence="2" type="ORF">SPARVUS_LOCUS7424143</name>
</gene>
<evidence type="ECO:0000313" key="3">
    <source>
        <dbReference type="Proteomes" id="UP001162483"/>
    </source>
</evidence>
<protein>
    <submittedName>
        <fullName evidence="2">Uncharacterized protein</fullName>
    </submittedName>
</protein>
<keyword evidence="3" id="KW-1185">Reference proteome</keyword>
<proteinExistence type="predicted"/>
<evidence type="ECO:0000313" key="2">
    <source>
        <dbReference type="EMBL" id="CAI9572333.1"/>
    </source>
</evidence>
<feature type="region of interest" description="Disordered" evidence="1">
    <location>
        <begin position="33"/>
        <end position="72"/>
    </location>
</feature>
<reference evidence="2" key="1">
    <citation type="submission" date="2023-05" db="EMBL/GenBank/DDBJ databases">
        <authorList>
            <person name="Stuckert A."/>
        </authorList>
    </citation>
    <scope>NUCLEOTIDE SEQUENCE</scope>
</reference>
<feature type="compositionally biased region" description="Basic and acidic residues" evidence="1">
    <location>
        <begin position="44"/>
        <end position="56"/>
    </location>
</feature>